<organism evidence="2 3">
    <name type="scientific">Marchantia polymorpha subsp. ruderalis</name>
    <dbReference type="NCBI Taxonomy" id="1480154"/>
    <lineage>
        <taxon>Eukaryota</taxon>
        <taxon>Viridiplantae</taxon>
        <taxon>Streptophyta</taxon>
        <taxon>Embryophyta</taxon>
        <taxon>Marchantiophyta</taxon>
        <taxon>Marchantiopsida</taxon>
        <taxon>Marchantiidae</taxon>
        <taxon>Marchantiales</taxon>
        <taxon>Marchantiaceae</taxon>
        <taxon>Marchantia</taxon>
    </lineage>
</organism>
<proteinExistence type="predicted"/>
<comment type="caution">
    <text evidence="2">The sequence shown here is derived from an EMBL/GenBank/DDBJ whole genome shotgun (WGS) entry which is preliminary data.</text>
</comment>
<dbReference type="Proteomes" id="UP000077202">
    <property type="component" value="Unassembled WGS sequence"/>
</dbReference>
<evidence type="ECO:0000256" key="1">
    <source>
        <dbReference type="SAM" id="MobiDB-lite"/>
    </source>
</evidence>
<dbReference type="AlphaFoldDB" id="A0A176W0I7"/>
<accession>A0A176W0I7</accession>
<dbReference type="EMBL" id="LVLJ01002295">
    <property type="protein sequence ID" value="OAE25706.1"/>
    <property type="molecule type" value="Genomic_DNA"/>
</dbReference>
<evidence type="ECO:0000313" key="3">
    <source>
        <dbReference type="Proteomes" id="UP000077202"/>
    </source>
</evidence>
<gene>
    <name evidence="2" type="ORF">AXG93_4368s1660</name>
</gene>
<feature type="region of interest" description="Disordered" evidence="1">
    <location>
        <begin position="30"/>
        <end position="61"/>
    </location>
</feature>
<name>A0A176W0I7_MARPO</name>
<keyword evidence="3" id="KW-1185">Reference proteome</keyword>
<sequence>MAKEERAHETWPSKPSEFWMFGLAKHPTERTGRCGNGLAGIRNRPEPPSARDEEASSVEASVPTVKHVTQTRGDRRRVDLELEILAFMVKTTNLEGGASFCWSWSFRRSNDSGRCWLAPGWEEKEKASYLGCNQGRPGSGNIDSRRDGNGLDDIEAAPLEPVEKDRYFLSNEEPALSIFEFRKLQGSRFLGSCVEYLRSLEVFPVSSKIESLIRRVG</sequence>
<reference evidence="2" key="1">
    <citation type="submission" date="2016-03" db="EMBL/GenBank/DDBJ databases">
        <title>Mechanisms controlling the formation of the plant cell surface in tip-growing cells are functionally conserved among land plants.</title>
        <authorList>
            <person name="Honkanen S."/>
            <person name="Jones V.A."/>
            <person name="Morieri G."/>
            <person name="Champion C."/>
            <person name="Hetherington A.J."/>
            <person name="Kelly S."/>
            <person name="Saint-Marcoux D."/>
            <person name="Proust H."/>
            <person name="Prescott H."/>
            <person name="Dolan L."/>
        </authorList>
    </citation>
    <scope>NUCLEOTIDE SEQUENCE [LARGE SCALE GENOMIC DNA]</scope>
    <source>
        <tissue evidence="2">Whole gametophyte</tissue>
    </source>
</reference>
<evidence type="ECO:0000313" key="2">
    <source>
        <dbReference type="EMBL" id="OAE25706.1"/>
    </source>
</evidence>
<protein>
    <submittedName>
        <fullName evidence="2">Uncharacterized protein</fullName>
    </submittedName>
</protein>
<feature type="compositionally biased region" description="Basic and acidic residues" evidence="1">
    <location>
        <begin position="43"/>
        <end position="54"/>
    </location>
</feature>